<comment type="similarity">
    <text evidence="1">Belongs to the sigma-70 factor family. ECF subfamily.</text>
</comment>
<evidence type="ECO:0000256" key="2">
    <source>
        <dbReference type="ARBA" id="ARBA00023015"/>
    </source>
</evidence>
<evidence type="ECO:0000313" key="11">
    <source>
        <dbReference type="Proteomes" id="UP000434916"/>
    </source>
</evidence>
<dbReference type="InterPro" id="IPR013324">
    <property type="entry name" value="RNA_pol_sigma_r3/r4-like"/>
</dbReference>
<dbReference type="InterPro" id="IPR036388">
    <property type="entry name" value="WH-like_DNA-bd_sf"/>
</dbReference>
<dbReference type="GO" id="GO:0000428">
    <property type="term" value="C:DNA-directed RNA polymerase complex"/>
    <property type="evidence" value="ECO:0007669"/>
    <property type="project" value="UniProtKB-KW"/>
</dbReference>
<reference evidence="7" key="2">
    <citation type="submission" date="2022-01" db="EMBL/GenBank/DDBJ databases">
        <title>Novel bile acid biosynthetic pathways are enriched in the microbiome of centenarians.</title>
        <authorList>
            <person name="Sato Y."/>
            <person name="Atarashi K."/>
            <person name="Plichta R.D."/>
            <person name="Arai Y."/>
            <person name="Sasajima S."/>
            <person name="Kearney M.S."/>
            <person name="Suda W."/>
            <person name="Takeshita K."/>
            <person name="Sasaki T."/>
            <person name="Okamoto S."/>
            <person name="Skelly N.A."/>
            <person name="Okamura Y."/>
            <person name="Vlamakis H."/>
            <person name="Li Y."/>
            <person name="Tanoue T."/>
            <person name="Takei H."/>
            <person name="Nittono H."/>
            <person name="Narushima S."/>
            <person name="Irie J."/>
            <person name="Itoh H."/>
            <person name="Moriya K."/>
            <person name="Sugiura Y."/>
            <person name="Suematsu M."/>
            <person name="Moritoki N."/>
            <person name="Shibata S."/>
            <person name="Littman R.D."/>
            <person name="Fischbach A.M."/>
            <person name="Uwamino Y."/>
            <person name="Inoue T."/>
            <person name="Honda A."/>
            <person name="Hattori M."/>
            <person name="Murai T."/>
            <person name="Xavier J.R."/>
            <person name="Hirose N."/>
            <person name="Honda K."/>
        </authorList>
    </citation>
    <scope>NUCLEOTIDE SEQUENCE</scope>
    <source>
        <strain evidence="7">CE91-St3</strain>
    </source>
</reference>
<protein>
    <submittedName>
        <fullName evidence="7 10">RNA polymerase sigma-70 factor</fullName>
    </submittedName>
</protein>
<evidence type="ECO:0000313" key="12">
    <source>
        <dbReference type="Proteomes" id="UP000448908"/>
    </source>
</evidence>
<keyword evidence="4" id="KW-0804">Transcription</keyword>
<dbReference type="GO" id="GO:0006352">
    <property type="term" value="P:DNA-templated transcription initiation"/>
    <property type="evidence" value="ECO:0007669"/>
    <property type="project" value="InterPro"/>
</dbReference>
<dbReference type="PANTHER" id="PTHR43133:SF46">
    <property type="entry name" value="RNA POLYMERASE SIGMA-70 FACTOR ECF SUBFAMILY"/>
    <property type="match status" value="1"/>
</dbReference>
<dbReference type="Proteomes" id="UP000482671">
    <property type="component" value="Unassembled WGS sequence"/>
</dbReference>
<dbReference type="SUPFAM" id="SSF88659">
    <property type="entry name" value="Sigma3 and sigma4 domains of RNA polymerase sigma factors"/>
    <property type="match status" value="1"/>
</dbReference>
<evidence type="ECO:0000259" key="6">
    <source>
        <dbReference type="Pfam" id="PF08281"/>
    </source>
</evidence>
<evidence type="ECO:0000313" key="10">
    <source>
        <dbReference type="EMBL" id="MTV01468.1"/>
    </source>
</evidence>
<name>A0A354MHJ0_9BACT</name>
<dbReference type="EMBL" id="WNCN01000015">
    <property type="protein sequence ID" value="MTU40241.1"/>
    <property type="molecule type" value="Genomic_DNA"/>
</dbReference>
<dbReference type="OrthoDB" id="1116873at2"/>
<dbReference type="PANTHER" id="PTHR43133">
    <property type="entry name" value="RNA POLYMERASE ECF-TYPE SIGMA FACTO"/>
    <property type="match status" value="1"/>
</dbReference>
<dbReference type="EMBL" id="BQNZ01000002">
    <property type="protein sequence ID" value="GKH72526.1"/>
    <property type="molecule type" value="Genomic_DNA"/>
</dbReference>
<dbReference type="EMBL" id="WNDD01000007">
    <property type="protein sequence ID" value="MTV01468.1"/>
    <property type="molecule type" value="Genomic_DNA"/>
</dbReference>
<dbReference type="Proteomes" id="UP000434916">
    <property type="component" value="Unassembled WGS sequence"/>
</dbReference>
<evidence type="ECO:0000256" key="4">
    <source>
        <dbReference type="ARBA" id="ARBA00023163"/>
    </source>
</evidence>
<evidence type="ECO:0000313" key="7">
    <source>
        <dbReference type="EMBL" id="GKH72526.1"/>
    </source>
</evidence>
<dbReference type="Proteomes" id="UP000448908">
    <property type="component" value="Unassembled WGS sequence"/>
</dbReference>
<organism evidence="10 13">
    <name type="scientific">Parabacteroides merdae</name>
    <dbReference type="NCBI Taxonomy" id="46503"/>
    <lineage>
        <taxon>Bacteria</taxon>
        <taxon>Pseudomonadati</taxon>
        <taxon>Bacteroidota</taxon>
        <taxon>Bacteroidia</taxon>
        <taxon>Bacteroidales</taxon>
        <taxon>Tannerellaceae</taxon>
        <taxon>Parabacteroides</taxon>
    </lineage>
</organism>
<evidence type="ECO:0000259" key="5">
    <source>
        <dbReference type="Pfam" id="PF04542"/>
    </source>
</evidence>
<dbReference type="InterPro" id="IPR014284">
    <property type="entry name" value="RNA_pol_sigma-70_dom"/>
</dbReference>
<dbReference type="NCBIfam" id="TIGR02937">
    <property type="entry name" value="sigma70-ECF"/>
    <property type="match status" value="1"/>
</dbReference>
<keyword evidence="7" id="KW-0240">DNA-directed RNA polymerase</keyword>
<proteinExistence type="inferred from homology"/>
<dbReference type="InterPro" id="IPR013325">
    <property type="entry name" value="RNA_pol_sigma_r2"/>
</dbReference>
<dbReference type="GO" id="GO:0003677">
    <property type="term" value="F:DNA binding"/>
    <property type="evidence" value="ECO:0007669"/>
    <property type="project" value="InterPro"/>
</dbReference>
<dbReference type="AlphaFoldDB" id="A0A354MHJ0"/>
<keyword evidence="11" id="KW-1185">Reference proteome</keyword>
<dbReference type="InterPro" id="IPR013249">
    <property type="entry name" value="RNA_pol_sigma70_r4_t2"/>
</dbReference>
<evidence type="ECO:0000256" key="3">
    <source>
        <dbReference type="ARBA" id="ARBA00023082"/>
    </source>
</evidence>
<evidence type="ECO:0000256" key="1">
    <source>
        <dbReference type="ARBA" id="ARBA00010641"/>
    </source>
</evidence>
<dbReference type="Proteomes" id="UP001055114">
    <property type="component" value="Unassembled WGS sequence"/>
</dbReference>
<reference evidence="11 12" key="1">
    <citation type="journal article" date="2019" name="Nat. Med.">
        <title>A library of human gut bacterial isolates paired with longitudinal multiomics data enables mechanistic microbiome research.</title>
        <authorList>
            <person name="Poyet M."/>
            <person name="Groussin M."/>
            <person name="Gibbons S.M."/>
            <person name="Avila-Pacheco J."/>
            <person name="Jiang X."/>
            <person name="Kearney S.M."/>
            <person name="Perrotta A.R."/>
            <person name="Berdy B."/>
            <person name="Zhao S."/>
            <person name="Lieberman T.D."/>
            <person name="Swanson P.K."/>
            <person name="Smith M."/>
            <person name="Roesemann S."/>
            <person name="Alexander J.E."/>
            <person name="Rich S.A."/>
            <person name="Livny J."/>
            <person name="Vlamakis H."/>
            <person name="Clish C."/>
            <person name="Bullock K."/>
            <person name="Deik A."/>
            <person name="Scott J."/>
            <person name="Pierce K.A."/>
            <person name="Xavier R.J."/>
            <person name="Alm E.J."/>
        </authorList>
    </citation>
    <scope>NUCLEOTIDE SEQUENCE [LARGE SCALE GENOMIC DNA]</scope>
    <source>
        <strain evidence="10 13">BIOML-A11</strain>
        <strain evidence="9 12">BIOML-A16</strain>
        <strain evidence="8 11">BIOML-A29</strain>
    </source>
</reference>
<dbReference type="Pfam" id="PF04542">
    <property type="entry name" value="Sigma70_r2"/>
    <property type="match status" value="1"/>
</dbReference>
<dbReference type="EMBL" id="WNDA01000002">
    <property type="protein sequence ID" value="MTU67819.1"/>
    <property type="molecule type" value="Genomic_DNA"/>
</dbReference>
<dbReference type="InterPro" id="IPR039425">
    <property type="entry name" value="RNA_pol_sigma-70-like"/>
</dbReference>
<dbReference type="STRING" id="46503.ERS852463_02609"/>
<sequence length="186" mass="21267">MGENRDDIIQWACEMALSDSQTALKSLYMTYFGPLMRFTGMYVSSPAEAEEIVSDTFLAIWNNRKQLPGISNFDSYIYTVARHKAISYYRKQHMEQVSLDEISIDLFTSTETTPEEELISQEGIHRLNLAIDSLPAKCKMAFKLVREDKLKYKEVAAILDISVKTLEAHLTNAVRKLRETLADDCI</sequence>
<evidence type="ECO:0000313" key="8">
    <source>
        <dbReference type="EMBL" id="MTU40241.1"/>
    </source>
</evidence>
<gene>
    <name evidence="7" type="ORF">CE91St3_23890</name>
    <name evidence="8" type="ORF">GMD82_12360</name>
    <name evidence="9" type="ORF">GMD92_01665</name>
    <name evidence="10" type="ORF">GME02_07245</name>
</gene>
<dbReference type="SUPFAM" id="SSF88946">
    <property type="entry name" value="Sigma2 domain of RNA polymerase sigma factors"/>
    <property type="match status" value="1"/>
</dbReference>
<evidence type="ECO:0000313" key="9">
    <source>
        <dbReference type="EMBL" id="MTU67819.1"/>
    </source>
</evidence>
<dbReference type="NCBIfam" id="TIGR02985">
    <property type="entry name" value="Sig70_bacteroi1"/>
    <property type="match status" value="1"/>
</dbReference>
<dbReference type="InterPro" id="IPR014327">
    <property type="entry name" value="RNA_pol_sigma70_bacteroid"/>
</dbReference>
<keyword evidence="2" id="KW-0805">Transcription regulation</keyword>
<dbReference type="GeneID" id="49203683"/>
<dbReference type="RefSeq" id="WP_005639867.1">
    <property type="nucleotide sequence ID" value="NZ_BAABYG010000001.1"/>
</dbReference>
<feature type="domain" description="RNA polymerase sigma-70 region 2" evidence="5">
    <location>
        <begin position="27"/>
        <end position="92"/>
    </location>
</feature>
<feature type="domain" description="RNA polymerase sigma factor 70 region 4 type 2" evidence="6">
    <location>
        <begin position="126"/>
        <end position="177"/>
    </location>
</feature>
<keyword evidence="3" id="KW-0731">Sigma factor</keyword>
<dbReference type="Gene3D" id="1.10.1740.10">
    <property type="match status" value="1"/>
</dbReference>
<dbReference type="Gene3D" id="1.10.10.10">
    <property type="entry name" value="Winged helix-like DNA-binding domain superfamily/Winged helix DNA-binding domain"/>
    <property type="match status" value="1"/>
</dbReference>
<accession>A0A354MHJ0</accession>
<evidence type="ECO:0000313" key="13">
    <source>
        <dbReference type="Proteomes" id="UP000482671"/>
    </source>
</evidence>
<dbReference type="GO" id="GO:0016987">
    <property type="term" value="F:sigma factor activity"/>
    <property type="evidence" value="ECO:0007669"/>
    <property type="project" value="UniProtKB-KW"/>
</dbReference>
<comment type="caution">
    <text evidence="10">The sequence shown here is derived from an EMBL/GenBank/DDBJ whole genome shotgun (WGS) entry which is preliminary data.</text>
</comment>
<dbReference type="Pfam" id="PF08281">
    <property type="entry name" value="Sigma70_r4_2"/>
    <property type="match status" value="1"/>
</dbReference>
<dbReference type="InterPro" id="IPR007627">
    <property type="entry name" value="RNA_pol_sigma70_r2"/>
</dbReference>